<proteinExistence type="predicted"/>
<gene>
    <name evidence="1" type="ORF">GMA10_08840</name>
</gene>
<dbReference type="RefSeq" id="WP_129316252.1">
    <property type="nucleotide sequence ID" value="NZ_NOIQ01000021.1"/>
</dbReference>
<evidence type="ECO:0000313" key="1">
    <source>
        <dbReference type="EMBL" id="MUN55311.1"/>
    </source>
</evidence>
<dbReference type="AlphaFoldDB" id="A0A7K1LJE1"/>
<evidence type="ECO:0000313" key="2">
    <source>
        <dbReference type="Proteomes" id="UP000462152"/>
    </source>
</evidence>
<organism evidence="1 2">
    <name type="scientific">Rothia koreensis</name>
    <dbReference type="NCBI Taxonomy" id="592378"/>
    <lineage>
        <taxon>Bacteria</taxon>
        <taxon>Bacillati</taxon>
        <taxon>Actinomycetota</taxon>
        <taxon>Actinomycetes</taxon>
        <taxon>Micrococcales</taxon>
        <taxon>Micrococcaceae</taxon>
        <taxon>Rothia</taxon>
    </lineage>
</organism>
<comment type="caution">
    <text evidence="1">The sequence shown here is derived from an EMBL/GenBank/DDBJ whole genome shotgun (WGS) entry which is preliminary data.</text>
</comment>
<keyword evidence="2" id="KW-1185">Reference proteome</keyword>
<reference evidence="1 2" key="1">
    <citation type="submission" date="2019-12" db="EMBL/GenBank/DDBJ databases">
        <authorList>
            <person name="Li J."/>
            <person name="Shi Y."/>
            <person name="Xu G."/>
            <person name="Xiao D."/>
            <person name="Ran X."/>
        </authorList>
    </citation>
    <scope>NUCLEOTIDE SEQUENCE [LARGE SCALE GENOMIC DNA]</scope>
    <source>
        <strain evidence="1 2">JCM 15915</strain>
    </source>
</reference>
<name>A0A7K1LJE1_9MICC</name>
<sequence length="73" mass="7312">MHAVRHKSQDLDSAVASAFANVEQGVAPTQEGMPSMSTPTAVTVATTPEDVSAVAATVSAATSVAQLSVATQK</sequence>
<accession>A0A7K1LJE1</accession>
<dbReference type="Proteomes" id="UP000462152">
    <property type="component" value="Unassembled WGS sequence"/>
</dbReference>
<dbReference type="EMBL" id="WOGT01000005">
    <property type="protein sequence ID" value="MUN55311.1"/>
    <property type="molecule type" value="Genomic_DNA"/>
</dbReference>
<protein>
    <submittedName>
        <fullName evidence="1">Uncharacterized protein</fullName>
    </submittedName>
</protein>